<feature type="compositionally biased region" description="Polar residues" evidence="1">
    <location>
        <begin position="166"/>
        <end position="177"/>
    </location>
</feature>
<name>A0ABD5QC89_9EURY</name>
<dbReference type="Proteomes" id="UP001595925">
    <property type="component" value="Unassembled WGS sequence"/>
</dbReference>
<dbReference type="InterPro" id="IPR006311">
    <property type="entry name" value="TAT_signal"/>
</dbReference>
<organism evidence="2 3">
    <name type="scientific">Saliphagus infecundisoli</name>
    <dbReference type="NCBI Taxonomy" id="1849069"/>
    <lineage>
        <taxon>Archaea</taxon>
        <taxon>Methanobacteriati</taxon>
        <taxon>Methanobacteriota</taxon>
        <taxon>Stenosarchaea group</taxon>
        <taxon>Halobacteria</taxon>
        <taxon>Halobacteriales</taxon>
        <taxon>Natrialbaceae</taxon>
        <taxon>Saliphagus</taxon>
    </lineage>
</organism>
<gene>
    <name evidence="2" type="ORF">ACFPFO_05890</name>
</gene>
<sequence length="200" mass="21306">MAPNSRSPTDRTEKSTHSSTRRRVLKTSAGVVAATGAVSVLTGTAAAHFPDQLVIDVKPGCTDNPLDVQNDGDIPVAVLSTEFVDENGETVTFDPTERAVRYRFGAPATVENGGGARPVHDGECTDEGTLVLQFPIEDMGFEGDETTGKLLWERDETGEHGYAGTDTITVSSQSNESVNDRGAPHTSRSASLFRSAQRLL</sequence>
<dbReference type="RefSeq" id="WP_224829998.1">
    <property type="nucleotide sequence ID" value="NZ_JAIVEF010000034.1"/>
</dbReference>
<feature type="region of interest" description="Disordered" evidence="1">
    <location>
        <begin position="159"/>
        <end position="200"/>
    </location>
</feature>
<dbReference type="EMBL" id="JBHSJG010000021">
    <property type="protein sequence ID" value="MFC4987305.1"/>
    <property type="molecule type" value="Genomic_DNA"/>
</dbReference>
<proteinExistence type="predicted"/>
<evidence type="ECO:0000313" key="2">
    <source>
        <dbReference type="EMBL" id="MFC4987305.1"/>
    </source>
</evidence>
<accession>A0ABD5QC89</accession>
<dbReference type="AlphaFoldDB" id="A0ABD5QC89"/>
<feature type="region of interest" description="Disordered" evidence="1">
    <location>
        <begin position="1"/>
        <end position="23"/>
    </location>
</feature>
<evidence type="ECO:0000313" key="3">
    <source>
        <dbReference type="Proteomes" id="UP001595925"/>
    </source>
</evidence>
<comment type="caution">
    <text evidence="2">The sequence shown here is derived from an EMBL/GenBank/DDBJ whole genome shotgun (WGS) entry which is preliminary data.</text>
</comment>
<keyword evidence="3" id="KW-1185">Reference proteome</keyword>
<dbReference type="PROSITE" id="PS51318">
    <property type="entry name" value="TAT"/>
    <property type="match status" value="1"/>
</dbReference>
<protein>
    <submittedName>
        <fullName evidence="2">Uncharacterized protein</fullName>
    </submittedName>
</protein>
<reference evidence="2 3" key="1">
    <citation type="journal article" date="2019" name="Int. J. Syst. Evol. Microbiol.">
        <title>The Global Catalogue of Microorganisms (GCM) 10K type strain sequencing project: providing services to taxonomists for standard genome sequencing and annotation.</title>
        <authorList>
            <consortium name="The Broad Institute Genomics Platform"/>
            <consortium name="The Broad Institute Genome Sequencing Center for Infectious Disease"/>
            <person name="Wu L."/>
            <person name="Ma J."/>
        </authorList>
    </citation>
    <scope>NUCLEOTIDE SEQUENCE [LARGE SCALE GENOMIC DNA]</scope>
    <source>
        <strain evidence="2 3">CGMCC 1.15824</strain>
    </source>
</reference>
<evidence type="ECO:0000256" key="1">
    <source>
        <dbReference type="SAM" id="MobiDB-lite"/>
    </source>
</evidence>